<evidence type="ECO:0000259" key="3">
    <source>
        <dbReference type="SMART" id="SM00093"/>
    </source>
</evidence>
<dbReference type="OrthoDB" id="664427at2759"/>
<reference evidence="4 5" key="1">
    <citation type="submission" date="2018-02" db="EMBL/GenBank/DDBJ databases">
        <title>Draft genome of wild Prunus yedoensis var. nudiflora.</title>
        <authorList>
            <person name="Baek S."/>
            <person name="Kim J.-H."/>
            <person name="Choi K."/>
            <person name="Kim G.-B."/>
            <person name="Cho A."/>
            <person name="Jang H."/>
            <person name="Shin C.-H."/>
            <person name="Yu H.-J."/>
            <person name="Mun J.-H."/>
        </authorList>
    </citation>
    <scope>NUCLEOTIDE SEQUENCE [LARGE SCALE GENOMIC DNA]</scope>
    <source>
        <strain evidence="5">cv. Jeju island</strain>
        <tissue evidence="4">Leaf</tissue>
    </source>
</reference>
<dbReference type="Gene3D" id="3.30.497.10">
    <property type="entry name" value="Antithrombin, subunit I, domain 2"/>
    <property type="match status" value="1"/>
</dbReference>
<dbReference type="SMART" id="SM00093">
    <property type="entry name" value="SERPIN"/>
    <property type="match status" value="1"/>
</dbReference>
<evidence type="ECO:0000256" key="1">
    <source>
        <dbReference type="ARBA" id="ARBA00009500"/>
    </source>
</evidence>
<keyword evidence="5" id="KW-1185">Reference proteome</keyword>
<dbReference type="InterPro" id="IPR042185">
    <property type="entry name" value="Serpin_sf_2"/>
</dbReference>
<protein>
    <submittedName>
        <fullName evidence="4">Serpin-ZX-like</fullName>
    </submittedName>
</protein>
<dbReference type="Pfam" id="PF00079">
    <property type="entry name" value="Serpin"/>
    <property type="match status" value="1"/>
</dbReference>
<dbReference type="CDD" id="cd02043">
    <property type="entry name" value="serpinP_plants"/>
    <property type="match status" value="1"/>
</dbReference>
<evidence type="ECO:0000313" key="5">
    <source>
        <dbReference type="Proteomes" id="UP000250321"/>
    </source>
</evidence>
<dbReference type="InterPro" id="IPR036186">
    <property type="entry name" value="Serpin_sf"/>
</dbReference>
<dbReference type="AlphaFoldDB" id="A0A314UNN2"/>
<dbReference type="InterPro" id="IPR023795">
    <property type="entry name" value="Serpin_CS"/>
</dbReference>
<dbReference type="Proteomes" id="UP000250321">
    <property type="component" value="Unassembled WGS sequence"/>
</dbReference>
<proteinExistence type="inferred from homology"/>
<dbReference type="Gene3D" id="2.30.39.10">
    <property type="entry name" value="Alpha-1-antitrypsin, domain 1"/>
    <property type="match status" value="1"/>
</dbReference>
<organism evidence="4 5">
    <name type="scientific">Prunus yedoensis var. nudiflora</name>
    <dbReference type="NCBI Taxonomy" id="2094558"/>
    <lineage>
        <taxon>Eukaryota</taxon>
        <taxon>Viridiplantae</taxon>
        <taxon>Streptophyta</taxon>
        <taxon>Embryophyta</taxon>
        <taxon>Tracheophyta</taxon>
        <taxon>Spermatophyta</taxon>
        <taxon>Magnoliopsida</taxon>
        <taxon>eudicotyledons</taxon>
        <taxon>Gunneridae</taxon>
        <taxon>Pentapetalae</taxon>
        <taxon>rosids</taxon>
        <taxon>fabids</taxon>
        <taxon>Rosales</taxon>
        <taxon>Rosaceae</taxon>
        <taxon>Amygdaloideae</taxon>
        <taxon>Amygdaleae</taxon>
        <taxon>Prunus</taxon>
    </lineage>
</organism>
<evidence type="ECO:0000256" key="2">
    <source>
        <dbReference type="RuleBase" id="RU000411"/>
    </source>
</evidence>
<dbReference type="STRING" id="2094558.A0A314UNN2"/>
<comment type="similarity">
    <text evidence="1 2">Belongs to the serpin family.</text>
</comment>
<dbReference type="GO" id="GO:0005615">
    <property type="term" value="C:extracellular space"/>
    <property type="evidence" value="ECO:0007669"/>
    <property type="project" value="InterPro"/>
</dbReference>
<dbReference type="InterPro" id="IPR000215">
    <property type="entry name" value="Serpin_fam"/>
</dbReference>
<accession>A0A314UNN2</accession>
<dbReference type="SUPFAM" id="SSF56574">
    <property type="entry name" value="Serpins"/>
    <property type="match status" value="1"/>
</dbReference>
<sequence>MASLIAIRHARSMTLSSFFKTRCPLPPPRFTSIHNNNYKNIRTLSTSVVPGTIDLRESVRNQTDVGLKMTKHLFQTKANGKNMVYSPLSIHTLLSLTAAGTKGATQDELLSFLKSKSTAELNSLASNLVPLVFANGSPSGGPCLSFANGLWIDKSLPFKPSFKEVVDTFYKGVPKQVDFQNKAEEARTEVNSWAAKETKGLITEVLPSGTVNSSTRLILANALYFKGAWDDDPFDGSKTKDYVFHLLNGTSNIKAPFMTSRNDQFIKAFDGFKVLKLPYKRGKDEQRRFCMCLFLPDEKDGLPALVERVCSEPGFLDRHIPRCDVEVGDFRIPKFKITSGFKVCDILKQLGLELPFLFDPYKGGNLTEMVESPPGEDPFVSDILQGAVIEVNEEGTEAAAVTAFGTKAGSMLYKPRKKIDFVADHPFLFFIREEMTGAVLFIGQLLNPLQD</sequence>
<gene>
    <name evidence="4" type="ORF">Pyn_20216</name>
</gene>
<comment type="caution">
    <text evidence="4">The sequence shown here is derived from an EMBL/GenBank/DDBJ whole genome shotgun (WGS) entry which is preliminary data.</text>
</comment>
<dbReference type="GO" id="GO:0004867">
    <property type="term" value="F:serine-type endopeptidase inhibitor activity"/>
    <property type="evidence" value="ECO:0007669"/>
    <property type="project" value="InterPro"/>
</dbReference>
<dbReference type="InterPro" id="IPR023796">
    <property type="entry name" value="Serpin_dom"/>
</dbReference>
<feature type="domain" description="Serpin" evidence="3">
    <location>
        <begin position="67"/>
        <end position="448"/>
    </location>
</feature>
<name>A0A314UNN2_PRUYE</name>
<dbReference type="InterPro" id="IPR042178">
    <property type="entry name" value="Serpin_sf_1"/>
</dbReference>
<dbReference type="PANTHER" id="PTHR11461">
    <property type="entry name" value="SERINE PROTEASE INHIBITOR, SERPIN"/>
    <property type="match status" value="1"/>
</dbReference>
<dbReference type="PANTHER" id="PTHR11461:SF211">
    <property type="entry name" value="GH10112P-RELATED"/>
    <property type="match status" value="1"/>
</dbReference>
<dbReference type="PROSITE" id="PS00284">
    <property type="entry name" value="SERPIN"/>
    <property type="match status" value="1"/>
</dbReference>
<dbReference type="EMBL" id="PJQY01003305">
    <property type="protein sequence ID" value="PQM38518.1"/>
    <property type="molecule type" value="Genomic_DNA"/>
</dbReference>
<evidence type="ECO:0000313" key="4">
    <source>
        <dbReference type="EMBL" id="PQM38518.1"/>
    </source>
</evidence>